<dbReference type="AlphaFoldDB" id="A0A848DMJ3"/>
<proteinExistence type="predicted"/>
<reference evidence="1 2" key="1">
    <citation type="submission" date="2020-04" db="EMBL/GenBank/DDBJ databases">
        <authorList>
            <person name="Klaysubun C."/>
            <person name="Duangmal K."/>
            <person name="Lipun K."/>
        </authorList>
    </citation>
    <scope>NUCLEOTIDE SEQUENCE [LARGE SCALE GENOMIC DNA]</scope>
    <source>
        <strain evidence="1 2">DSM 45300</strain>
    </source>
</reference>
<dbReference type="SUPFAM" id="SSF51735">
    <property type="entry name" value="NAD(P)-binding Rossmann-fold domains"/>
    <property type="match status" value="1"/>
</dbReference>
<gene>
    <name evidence="1" type="ORF">HF519_19480</name>
</gene>
<protein>
    <recommendedName>
        <fullName evidence="3">Short chain dehydrogenase</fullName>
    </recommendedName>
</protein>
<evidence type="ECO:0000313" key="1">
    <source>
        <dbReference type="EMBL" id="NMH93716.1"/>
    </source>
</evidence>
<dbReference type="RefSeq" id="WP_169414410.1">
    <property type="nucleotide sequence ID" value="NZ_JAAXKZ010000079.1"/>
</dbReference>
<comment type="caution">
    <text evidence="1">The sequence shown here is derived from an EMBL/GenBank/DDBJ whole genome shotgun (WGS) entry which is preliminary data.</text>
</comment>
<dbReference type="Proteomes" id="UP000586918">
    <property type="component" value="Unassembled WGS sequence"/>
</dbReference>
<dbReference type="EMBL" id="JAAXKZ010000079">
    <property type="protein sequence ID" value="NMH93716.1"/>
    <property type="molecule type" value="Genomic_DNA"/>
</dbReference>
<evidence type="ECO:0000313" key="2">
    <source>
        <dbReference type="Proteomes" id="UP000586918"/>
    </source>
</evidence>
<keyword evidence="2" id="KW-1185">Reference proteome</keyword>
<accession>A0A848DMJ3</accession>
<sequence length="194" mass="20659">MARALVTGSGERVAAVAERLYAEGLEVVTAAAANELDDLDLGRIDHYVQLPVAVRPLGETLVGRVRSFLSDGLLGRFALVERVLPVLVESATVVLVSGNTPGASLPDDEHSRLALLHVLAHATRAEMATRGVQVTVASGSRTDFELVRFALRGGEDPAARLANGSAMGEPPEEITAKQYEDWRTEVMGLLQVHG</sequence>
<name>A0A848DMJ3_9PSEU</name>
<organism evidence="1 2">
    <name type="scientific">Pseudonocardia bannensis</name>
    <dbReference type="NCBI Taxonomy" id="630973"/>
    <lineage>
        <taxon>Bacteria</taxon>
        <taxon>Bacillati</taxon>
        <taxon>Actinomycetota</taxon>
        <taxon>Actinomycetes</taxon>
        <taxon>Pseudonocardiales</taxon>
        <taxon>Pseudonocardiaceae</taxon>
        <taxon>Pseudonocardia</taxon>
    </lineage>
</organism>
<evidence type="ECO:0008006" key="3">
    <source>
        <dbReference type="Google" id="ProtNLM"/>
    </source>
</evidence>
<dbReference type="InterPro" id="IPR036291">
    <property type="entry name" value="NAD(P)-bd_dom_sf"/>
</dbReference>